<dbReference type="EMBL" id="JANHOH010000012">
    <property type="protein sequence ID" value="MCQ6961176.1"/>
    <property type="molecule type" value="Genomic_DNA"/>
</dbReference>
<comment type="caution">
    <text evidence="3">The sequence shown here is derived from an EMBL/GenBank/DDBJ whole genome shotgun (WGS) entry which is preliminary data.</text>
</comment>
<dbReference type="InterPro" id="IPR013728">
    <property type="entry name" value="BT_3987-like_N"/>
</dbReference>
<gene>
    <name evidence="3" type="ORF">NPE20_24595</name>
</gene>
<evidence type="ECO:0000256" key="1">
    <source>
        <dbReference type="SAM" id="SignalP"/>
    </source>
</evidence>
<keyword evidence="1" id="KW-0732">Signal</keyword>
<dbReference type="Gene3D" id="2.60.40.1740">
    <property type="entry name" value="hypothetical protein (bacova_03559)"/>
    <property type="match status" value="1"/>
</dbReference>
<name>A0ABT1TAB3_9SPHI</name>
<keyword evidence="4" id="KW-1185">Reference proteome</keyword>
<dbReference type="RefSeq" id="WP_256541346.1">
    <property type="nucleotide sequence ID" value="NZ_JANHOH010000012.1"/>
</dbReference>
<feature type="signal peptide" evidence="1">
    <location>
        <begin position="1"/>
        <end position="23"/>
    </location>
</feature>
<evidence type="ECO:0000313" key="3">
    <source>
        <dbReference type="EMBL" id="MCQ6961176.1"/>
    </source>
</evidence>
<accession>A0ABT1TAB3</accession>
<evidence type="ECO:0000313" key="4">
    <source>
        <dbReference type="Proteomes" id="UP001204376"/>
    </source>
</evidence>
<feature type="domain" description="BT-3987-like N-terminal" evidence="2">
    <location>
        <begin position="51"/>
        <end position="177"/>
    </location>
</feature>
<proteinExistence type="predicted"/>
<protein>
    <submittedName>
        <fullName evidence="3">DUF1735 domain-containing protein</fullName>
    </submittedName>
</protein>
<evidence type="ECO:0000259" key="2">
    <source>
        <dbReference type="Pfam" id="PF08522"/>
    </source>
</evidence>
<dbReference type="PROSITE" id="PS51257">
    <property type="entry name" value="PROKAR_LIPOPROTEIN"/>
    <property type="match status" value="1"/>
</dbReference>
<reference evidence="3 4" key="1">
    <citation type="submission" date="2022-07" db="EMBL/GenBank/DDBJ databases">
        <title>Mucilaginibacter sp. JC4.</title>
        <authorList>
            <person name="Le V."/>
            <person name="Ko S.-R."/>
            <person name="Ahn C.-Y."/>
            <person name="Oh H.-M."/>
        </authorList>
    </citation>
    <scope>NUCLEOTIDE SEQUENCE [LARGE SCALE GENOMIC DNA]</scope>
    <source>
        <strain evidence="3 4">JC4</strain>
    </source>
</reference>
<feature type="chain" id="PRO_5045681085" evidence="1">
    <location>
        <begin position="24"/>
        <end position="306"/>
    </location>
</feature>
<dbReference type="Proteomes" id="UP001204376">
    <property type="component" value="Unassembled WGS sequence"/>
</dbReference>
<dbReference type="Pfam" id="PF08522">
    <property type="entry name" value="BT_3987-like_N"/>
    <property type="match status" value="1"/>
</dbReference>
<organism evidence="3 4">
    <name type="scientific">Mucilaginibacter aquariorum</name>
    <dbReference type="NCBI Taxonomy" id="2967225"/>
    <lineage>
        <taxon>Bacteria</taxon>
        <taxon>Pseudomonadati</taxon>
        <taxon>Bacteroidota</taxon>
        <taxon>Sphingobacteriia</taxon>
        <taxon>Sphingobacteriales</taxon>
        <taxon>Sphingobacteriaceae</taxon>
        <taxon>Mucilaginibacter</taxon>
    </lineage>
</organism>
<sequence>MKKYLKIASVLALVAGLSSCLKDTPIIGGKPQNIVEFYTTDPYTSSTTDLYPAYTKGFAYSTSDKFDVTVSYSGTDVAPQDITVNLGVNPDAVPRTNAKIIADARAAAIALGEDPDDAEADVQGDLLTNAPTASYQLPATVVIKKGERRAVFSISVNPSLFDFEHNYVIPLAITSASFGTVSGNFGTVLYGVKYKNPYDGTYHSSGQFVHPTAGPRDLNADKNLLTTGPTSNLSSIGDVGGSLIITVNPTTNQVTFNGALSASQPIVPVPGQDNYYDPATKTYHLNYQYIGGGGFRVIHETLTLKQ</sequence>